<proteinExistence type="predicted"/>
<reference evidence="1 2" key="2">
    <citation type="submission" date="2020-03" db="EMBL/GenBank/DDBJ databases">
        <authorList>
            <person name="Ichikawa N."/>
            <person name="Kimura A."/>
            <person name="Kitahashi Y."/>
            <person name="Uohara A."/>
        </authorList>
    </citation>
    <scope>NUCLEOTIDE SEQUENCE [LARGE SCALE GENOMIC DNA]</scope>
    <source>
        <strain evidence="1 2">NBRC 108638</strain>
    </source>
</reference>
<organism evidence="1 2">
    <name type="scientific">Phytohabitans rumicis</name>
    <dbReference type="NCBI Taxonomy" id="1076125"/>
    <lineage>
        <taxon>Bacteria</taxon>
        <taxon>Bacillati</taxon>
        <taxon>Actinomycetota</taxon>
        <taxon>Actinomycetes</taxon>
        <taxon>Micromonosporales</taxon>
        <taxon>Micromonosporaceae</taxon>
    </lineage>
</organism>
<protein>
    <submittedName>
        <fullName evidence="1">Uncharacterized protein</fullName>
    </submittedName>
</protein>
<name>A0A6V8L307_9ACTN</name>
<sequence>MRGGLDDALDRLARMDQLRRRAQSAAGGVPTAHGLAEAIEAVRRVVERYPDLSITVYGQQGQASAEVRIEREGGVVRATVVSVEGPDPTDDDGPGPGVVANTVSVLGFGDAGAVLPAEIPAPLAAPRTWPMAHEDPHGAAARLAEMIRQDPSLLATPDDR</sequence>
<evidence type="ECO:0000313" key="1">
    <source>
        <dbReference type="EMBL" id="GFJ91662.1"/>
    </source>
</evidence>
<gene>
    <name evidence="1" type="ORF">Prum_053040</name>
</gene>
<reference evidence="1 2" key="1">
    <citation type="submission" date="2020-03" db="EMBL/GenBank/DDBJ databases">
        <title>Whole genome shotgun sequence of Phytohabitans rumicis NBRC 108638.</title>
        <authorList>
            <person name="Komaki H."/>
            <person name="Tamura T."/>
        </authorList>
    </citation>
    <scope>NUCLEOTIDE SEQUENCE [LARGE SCALE GENOMIC DNA]</scope>
    <source>
        <strain evidence="1 2">NBRC 108638</strain>
    </source>
</reference>
<evidence type="ECO:0000313" key="2">
    <source>
        <dbReference type="Proteomes" id="UP000482960"/>
    </source>
</evidence>
<dbReference type="Proteomes" id="UP000482960">
    <property type="component" value="Unassembled WGS sequence"/>
</dbReference>
<dbReference type="AlphaFoldDB" id="A0A6V8L307"/>
<dbReference type="EMBL" id="BLPG01000001">
    <property type="protein sequence ID" value="GFJ91662.1"/>
    <property type="molecule type" value="Genomic_DNA"/>
</dbReference>
<accession>A0A6V8L307</accession>
<keyword evidence="2" id="KW-1185">Reference proteome</keyword>
<comment type="caution">
    <text evidence="1">The sequence shown here is derived from an EMBL/GenBank/DDBJ whole genome shotgun (WGS) entry which is preliminary data.</text>
</comment>